<evidence type="ECO:0000256" key="3">
    <source>
        <dbReference type="ARBA" id="ARBA00023157"/>
    </source>
</evidence>
<sequence>MRRSGTAFVALVLSFLYIACLAEANVISLGSMLGWLDPKLNSIFGAYGRFNRYGCYCGIGGSGLPVDQIDCCCQLHDACYDSLTDDGTCTRGGTFSHLYQYTKYKEDGRPQIKCKESDDPCAYKLCQCDRKVAVCLSTHESKYNMKYKNYDRNTKCEKKKWMQADFCQIP</sequence>
<dbReference type="GO" id="GO:0046470">
    <property type="term" value="P:phosphatidylcholine metabolic process"/>
    <property type="evidence" value="ECO:0000318"/>
    <property type="project" value="GO_Central"/>
</dbReference>
<comment type="similarity">
    <text evidence="7">Belongs to the phospholipase A2 family.</text>
</comment>
<name>A0A7M7LIK3_STRPU</name>
<dbReference type="InterPro" id="IPR033113">
    <property type="entry name" value="PLA2_histidine"/>
</dbReference>
<dbReference type="InterPro" id="IPR001211">
    <property type="entry name" value="PLA2"/>
</dbReference>
<feature type="disulfide bond" evidence="6">
    <location>
        <begin position="57"/>
        <end position="73"/>
    </location>
</feature>
<keyword evidence="11" id="KW-1185">Reference proteome</keyword>
<proteinExistence type="inferred from homology"/>
<dbReference type="Proteomes" id="UP000007110">
    <property type="component" value="Unassembled WGS sequence"/>
</dbReference>
<feature type="signal peptide" evidence="8">
    <location>
        <begin position="1"/>
        <end position="24"/>
    </location>
</feature>
<dbReference type="GO" id="GO:0005576">
    <property type="term" value="C:extracellular region"/>
    <property type="evidence" value="ECO:0007669"/>
    <property type="project" value="UniProtKB-SubCell"/>
</dbReference>
<feature type="disulfide bond" evidence="6">
    <location>
        <begin position="55"/>
        <end position="156"/>
    </location>
</feature>
<evidence type="ECO:0000256" key="2">
    <source>
        <dbReference type="ARBA" id="ARBA00022525"/>
    </source>
</evidence>
<feature type="active site" evidence="4">
    <location>
        <position position="76"/>
    </location>
</feature>
<comment type="subcellular location">
    <subcellularLocation>
        <location evidence="1 8">Secreted</location>
    </subcellularLocation>
</comment>
<feature type="binding site" evidence="5">
    <location>
        <position position="60"/>
    </location>
    <ligand>
        <name>Ca(2+)</name>
        <dbReference type="ChEBI" id="CHEBI:29108"/>
    </ligand>
</feature>
<dbReference type="OMA" id="HESKYDI"/>
<dbReference type="GO" id="GO:0046471">
    <property type="term" value="P:phosphatidylglycerol metabolic process"/>
    <property type="evidence" value="ECO:0000318"/>
    <property type="project" value="GO_Central"/>
</dbReference>
<evidence type="ECO:0000256" key="7">
    <source>
        <dbReference type="RuleBase" id="RU003654"/>
    </source>
</evidence>
<feature type="disulfide bond" evidence="6">
    <location>
        <begin position="89"/>
        <end position="121"/>
    </location>
</feature>
<evidence type="ECO:0000256" key="1">
    <source>
        <dbReference type="ARBA" id="ARBA00004613"/>
    </source>
</evidence>
<dbReference type="SMART" id="SM00085">
    <property type="entry name" value="PA2c"/>
    <property type="match status" value="1"/>
</dbReference>
<keyword evidence="2 8" id="KW-0964">Secreted</keyword>
<feature type="domain" description="Phospholipase A2-like central" evidence="9">
    <location>
        <begin position="25"/>
        <end position="157"/>
    </location>
</feature>
<dbReference type="GO" id="GO:0005543">
    <property type="term" value="F:phospholipid binding"/>
    <property type="evidence" value="ECO:0000318"/>
    <property type="project" value="GO_Central"/>
</dbReference>
<dbReference type="PROSITE" id="PS00118">
    <property type="entry name" value="PA2_HIS"/>
    <property type="match status" value="1"/>
</dbReference>
<dbReference type="GO" id="GO:0005509">
    <property type="term" value="F:calcium ion binding"/>
    <property type="evidence" value="ECO:0000318"/>
    <property type="project" value="GO_Central"/>
</dbReference>
<keyword evidence="3 6" id="KW-1015">Disulfide bond</keyword>
<feature type="disulfide bond" evidence="6">
    <location>
        <begin position="72"/>
        <end position="135"/>
    </location>
</feature>
<dbReference type="PANTHER" id="PTHR11716">
    <property type="entry name" value="PHOSPHOLIPASE A2 FAMILY MEMBER"/>
    <property type="match status" value="1"/>
</dbReference>
<keyword evidence="8" id="KW-0378">Hydrolase</keyword>
<dbReference type="InterPro" id="IPR016090">
    <property type="entry name" value="PLA2-like_dom"/>
</dbReference>
<feature type="active site" evidence="4">
    <location>
        <position position="129"/>
    </location>
</feature>
<protein>
    <recommendedName>
        <fullName evidence="8">Phospholipase A2</fullName>
        <ecNumber evidence="8">3.1.1.4</ecNumber>
    </recommendedName>
</protein>
<evidence type="ECO:0000256" key="5">
    <source>
        <dbReference type="PIRSR" id="PIRSR601211-2"/>
    </source>
</evidence>
<feature type="binding site" evidence="5">
    <location>
        <position position="56"/>
    </location>
    <ligand>
        <name>Ca(2+)</name>
        <dbReference type="ChEBI" id="CHEBI:29108"/>
    </ligand>
</feature>
<dbReference type="KEGG" id="spu:752200"/>
<feature type="chain" id="PRO_5029951526" description="Phospholipase A2" evidence="8">
    <location>
        <begin position="25"/>
        <end position="170"/>
    </location>
</feature>
<dbReference type="CDD" id="cd00125">
    <property type="entry name" value="PLA2c"/>
    <property type="match status" value="1"/>
</dbReference>
<keyword evidence="8" id="KW-0443">Lipid metabolism</keyword>
<evidence type="ECO:0000313" key="10">
    <source>
        <dbReference type="EnsemblMetazoa" id="XP_001177297"/>
    </source>
</evidence>
<dbReference type="AlphaFoldDB" id="A0A7M7LIK3"/>
<dbReference type="InParanoid" id="A0A7M7LIK3"/>
<dbReference type="GeneID" id="752200"/>
<dbReference type="Pfam" id="PF00068">
    <property type="entry name" value="Phospholip_A2_1"/>
    <property type="match status" value="1"/>
</dbReference>
<keyword evidence="8" id="KW-0732">Signal</keyword>
<keyword evidence="5" id="KW-0479">Metal-binding</keyword>
<feature type="binding site" evidence="5">
    <location>
        <position position="58"/>
    </location>
    <ligand>
        <name>Ca(2+)</name>
        <dbReference type="ChEBI" id="CHEBI:29108"/>
    </ligand>
</feature>
<dbReference type="InterPro" id="IPR036444">
    <property type="entry name" value="PLipase_A2_dom_sf"/>
</dbReference>
<dbReference type="GO" id="GO:0050482">
    <property type="term" value="P:arachidonate secretion"/>
    <property type="evidence" value="ECO:0007669"/>
    <property type="project" value="InterPro"/>
</dbReference>
<dbReference type="EnsemblMetazoa" id="XM_001177297">
    <property type="protein sequence ID" value="XP_001177297"/>
    <property type="gene ID" value="LOC752200"/>
</dbReference>
<dbReference type="GO" id="GO:0016042">
    <property type="term" value="P:lipid catabolic process"/>
    <property type="evidence" value="ECO:0007669"/>
    <property type="project" value="InterPro"/>
</dbReference>
<dbReference type="EC" id="3.1.1.4" evidence="8"/>
<comment type="cofactor">
    <cofactor evidence="5">
        <name>Ca(2+)</name>
        <dbReference type="ChEBI" id="CHEBI:29108"/>
    </cofactor>
    <text evidence="5">Binds 1 Ca(2+) ion per subunit.</text>
</comment>
<comment type="catalytic activity">
    <reaction evidence="8">
        <text>a 1,2-diacyl-sn-glycero-3-phosphocholine + H2O = a 1-acyl-sn-glycero-3-phosphocholine + a fatty acid + H(+)</text>
        <dbReference type="Rhea" id="RHEA:15801"/>
        <dbReference type="ChEBI" id="CHEBI:15377"/>
        <dbReference type="ChEBI" id="CHEBI:15378"/>
        <dbReference type="ChEBI" id="CHEBI:28868"/>
        <dbReference type="ChEBI" id="CHEBI:57643"/>
        <dbReference type="ChEBI" id="CHEBI:58168"/>
        <dbReference type="EC" id="3.1.1.4"/>
    </reaction>
</comment>
<evidence type="ECO:0000256" key="4">
    <source>
        <dbReference type="PIRSR" id="PIRSR601211-1"/>
    </source>
</evidence>
<feature type="binding site" evidence="5">
    <location>
        <position position="77"/>
    </location>
    <ligand>
        <name>Ca(2+)</name>
        <dbReference type="ChEBI" id="CHEBI:29108"/>
    </ligand>
</feature>
<evidence type="ECO:0000256" key="6">
    <source>
        <dbReference type="PIRSR" id="PIRSR601211-3"/>
    </source>
</evidence>
<dbReference type="InterPro" id="IPR033112">
    <property type="entry name" value="PLA2_Asp_AS"/>
</dbReference>
<accession>A0A7M7LIK3</accession>
<dbReference type="RefSeq" id="XP_001177297.1">
    <property type="nucleotide sequence ID" value="XM_001177297.3"/>
</dbReference>
<evidence type="ECO:0000313" key="11">
    <source>
        <dbReference type="Proteomes" id="UP000007110"/>
    </source>
</evidence>
<dbReference type="SUPFAM" id="SSF48619">
    <property type="entry name" value="Phospholipase A2, PLA2"/>
    <property type="match status" value="1"/>
</dbReference>
<dbReference type="PRINTS" id="PR00389">
    <property type="entry name" value="PHPHLIPASEA2"/>
</dbReference>
<feature type="disulfide bond" evidence="6">
    <location>
        <begin position="79"/>
        <end position="128"/>
    </location>
</feature>
<evidence type="ECO:0000256" key="8">
    <source>
        <dbReference type="RuleBase" id="RU361236"/>
    </source>
</evidence>
<dbReference type="PANTHER" id="PTHR11716:SF100">
    <property type="entry name" value="PHOSPHOLIPASE A2"/>
    <property type="match status" value="1"/>
</dbReference>
<reference evidence="10" key="2">
    <citation type="submission" date="2021-01" db="UniProtKB">
        <authorList>
            <consortium name="EnsemblMetazoa"/>
        </authorList>
    </citation>
    <scope>IDENTIFICATION</scope>
</reference>
<dbReference type="OrthoDB" id="5841574at2759"/>
<dbReference type="GO" id="GO:0047498">
    <property type="term" value="F:calcium-dependent phospholipase A2 activity"/>
    <property type="evidence" value="ECO:0000318"/>
    <property type="project" value="GO_Central"/>
</dbReference>
<reference evidence="11" key="1">
    <citation type="submission" date="2015-02" db="EMBL/GenBank/DDBJ databases">
        <title>Genome sequencing for Strongylocentrotus purpuratus.</title>
        <authorList>
            <person name="Murali S."/>
            <person name="Liu Y."/>
            <person name="Vee V."/>
            <person name="English A."/>
            <person name="Wang M."/>
            <person name="Skinner E."/>
            <person name="Han Y."/>
            <person name="Muzny D.M."/>
            <person name="Worley K.C."/>
            <person name="Gibbs R.A."/>
        </authorList>
    </citation>
    <scope>NUCLEOTIDE SEQUENCE</scope>
</reference>
<dbReference type="PROSITE" id="PS00119">
    <property type="entry name" value="PA2_ASP"/>
    <property type="match status" value="1"/>
</dbReference>
<evidence type="ECO:0000259" key="9">
    <source>
        <dbReference type="SMART" id="SM00085"/>
    </source>
</evidence>
<dbReference type="Gene3D" id="1.20.90.10">
    <property type="entry name" value="Phospholipase A2 domain"/>
    <property type="match status" value="1"/>
</dbReference>
<keyword evidence="5 8" id="KW-0106">Calcium</keyword>
<organism evidence="10 11">
    <name type="scientific">Strongylocentrotus purpuratus</name>
    <name type="common">Purple sea urchin</name>
    <dbReference type="NCBI Taxonomy" id="7668"/>
    <lineage>
        <taxon>Eukaryota</taxon>
        <taxon>Metazoa</taxon>
        <taxon>Echinodermata</taxon>
        <taxon>Eleutherozoa</taxon>
        <taxon>Echinozoa</taxon>
        <taxon>Echinoidea</taxon>
        <taxon>Euechinoidea</taxon>
        <taxon>Echinacea</taxon>
        <taxon>Camarodonta</taxon>
        <taxon>Echinidea</taxon>
        <taxon>Strongylocentrotidae</taxon>
        <taxon>Strongylocentrotus</taxon>
    </lineage>
</organism>
<feature type="disulfide bond" evidence="6">
    <location>
        <begin position="114"/>
        <end position="126"/>
    </location>
</feature>